<comment type="function">
    <text evidence="5">May be an activator protein for the gylABX operon.</text>
</comment>
<protein>
    <recommendedName>
        <fullName evidence="6">Glycerol operon regulatory protein</fullName>
    </recommendedName>
</protein>
<dbReference type="InterPro" id="IPR029016">
    <property type="entry name" value="GAF-like_dom_sf"/>
</dbReference>
<dbReference type="Gene3D" id="3.30.450.40">
    <property type="match status" value="1"/>
</dbReference>
<dbReference type="PANTHER" id="PTHR30136">
    <property type="entry name" value="HELIX-TURN-HELIX TRANSCRIPTIONAL REGULATOR, ICLR FAMILY"/>
    <property type="match status" value="1"/>
</dbReference>
<sequence length="266" mass="29026">MEREKNSGLDVAEQAKKPARSGVQSVERAFALLDLIADAGGRATLSELSERADLPMPTIHRLLRTLVGLGCARQMEDRGYALGPALMRLGDLAGRQLGDIVRPHLRSLVHDLGETANIAVLDGDMMVYAAQVPSQHSMRMFTEVGRRVHPSATGVGKAILPSLGHERISQIVHSSGMPELTPKTITNYEDLLDELDRVRERGYAIDEEEQELGVRCFAVNVPDAPTPMAVSVSGPKSRLDDEFATRAIPLLHESALHISAELNRTE</sequence>
<evidence type="ECO:0000256" key="4">
    <source>
        <dbReference type="ARBA" id="ARBA00023163"/>
    </source>
</evidence>
<name>A0A921K6J3_9MICC</name>
<dbReference type="Pfam" id="PF01614">
    <property type="entry name" value="IclR_C"/>
    <property type="match status" value="1"/>
</dbReference>
<evidence type="ECO:0000256" key="1">
    <source>
        <dbReference type="ARBA" id="ARBA00022798"/>
    </source>
</evidence>
<organism evidence="9 10">
    <name type="scientific">Enteractinococcus helveticum</name>
    <dbReference type="NCBI Taxonomy" id="1837282"/>
    <lineage>
        <taxon>Bacteria</taxon>
        <taxon>Bacillati</taxon>
        <taxon>Actinomycetota</taxon>
        <taxon>Actinomycetes</taxon>
        <taxon>Micrococcales</taxon>
        <taxon>Micrococcaceae</taxon>
    </lineage>
</organism>
<dbReference type="FunFam" id="1.10.10.10:FF:000056">
    <property type="entry name" value="IclR family transcriptional regulator"/>
    <property type="match status" value="1"/>
</dbReference>
<dbReference type="RefSeq" id="WP_303901865.1">
    <property type="nucleotide sequence ID" value="NZ_DYXC01000027.1"/>
</dbReference>
<dbReference type="Proteomes" id="UP000703315">
    <property type="component" value="Unassembled WGS sequence"/>
</dbReference>
<dbReference type="SMART" id="SM00346">
    <property type="entry name" value="HTH_ICLR"/>
    <property type="match status" value="1"/>
</dbReference>
<evidence type="ECO:0000256" key="5">
    <source>
        <dbReference type="ARBA" id="ARBA00058938"/>
    </source>
</evidence>
<dbReference type="InterPro" id="IPR036388">
    <property type="entry name" value="WH-like_DNA-bd_sf"/>
</dbReference>
<dbReference type="GO" id="GO:0003700">
    <property type="term" value="F:DNA-binding transcription factor activity"/>
    <property type="evidence" value="ECO:0007669"/>
    <property type="project" value="TreeGrafter"/>
</dbReference>
<accession>A0A921K6J3</accession>
<dbReference type="Gene3D" id="1.10.10.10">
    <property type="entry name" value="Winged helix-like DNA-binding domain superfamily/Winged helix DNA-binding domain"/>
    <property type="match status" value="1"/>
</dbReference>
<evidence type="ECO:0000256" key="3">
    <source>
        <dbReference type="ARBA" id="ARBA00023125"/>
    </source>
</evidence>
<reference evidence="9" key="2">
    <citation type="submission" date="2021-09" db="EMBL/GenBank/DDBJ databases">
        <authorList>
            <person name="Gilroy R."/>
        </authorList>
    </citation>
    <scope>NUCLEOTIDE SEQUENCE</scope>
    <source>
        <strain evidence="9">ChiHjej13B12-14962</strain>
    </source>
</reference>
<dbReference type="SUPFAM" id="SSF46785">
    <property type="entry name" value="Winged helix' DNA-binding domain"/>
    <property type="match status" value="1"/>
</dbReference>
<dbReference type="Pfam" id="PF09339">
    <property type="entry name" value="HTH_IclR"/>
    <property type="match status" value="1"/>
</dbReference>
<dbReference type="GO" id="GO:0003677">
    <property type="term" value="F:DNA binding"/>
    <property type="evidence" value="ECO:0007669"/>
    <property type="project" value="UniProtKB-KW"/>
</dbReference>
<feature type="domain" description="HTH iclR-type" evidence="7">
    <location>
        <begin position="23"/>
        <end position="84"/>
    </location>
</feature>
<dbReference type="AlphaFoldDB" id="A0A921K6J3"/>
<dbReference type="InterPro" id="IPR036390">
    <property type="entry name" value="WH_DNA-bd_sf"/>
</dbReference>
<keyword evidence="3" id="KW-0238">DNA-binding</keyword>
<dbReference type="SUPFAM" id="SSF55781">
    <property type="entry name" value="GAF domain-like"/>
    <property type="match status" value="1"/>
</dbReference>
<dbReference type="InterPro" id="IPR014757">
    <property type="entry name" value="Tscrpt_reg_IclR_C"/>
</dbReference>
<evidence type="ECO:0000256" key="6">
    <source>
        <dbReference type="ARBA" id="ARBA00070406"/>
    </source>
</evidence>
<evidence type="ECO:0000256" key="2">
    <source>
        <dbReference type="ARBA" id="ARBA00023015"/>
    </source>
</evidence>
<reference evidence="9" key="1">
    <citation type="journal article" date="2021" name="PeerJ">
        <title>Extensive microbial diversity within the chicken gut microbiome revealed by metagenomics and culture.</title>
        <authorList>
            <person name="Gilroy R."/>
            <person name="Ravi A."/>
            <person name="Getino M."/>
            <person name="Pursley I."/>
            <person name="Horton D.L."/>
            <person name="Alikhan N.F."/>
            <person name="Baker D."/>
            <person name="Gharbi K."/>
            <person name="Hall N."/>
            <person name="Watson M."/>
            <person name="Adriaenssens E.M."/>
            <person name="Foster-Nyarko E."/>
            <person name="Jarju S."/>
            <person name="Secka A."/>
            <person name="Antonio M."/>
            <person name="Oren A."/>
            <person name="Chaudhuri R.R."/>
            <person name="La Ragione R."/>
            <person name="Hildebrand F."/>
            <person name="Pallen M.J."/>
        </authorList>
    </citation>
    <scope>NUCLEOTIDE SEQUENCE</scope>
    <source>
        <strain evidence="9">ChiHjej13B12-14962</strain>
    </source>
</reference>
<dbReference type="EMBL" id="DYXC01000027">
    <property type="protein sequence ID" value="HJF13492.1"/>
    <property type="molecule type" value="Genomic_DNA"/>
</dbReference>
<comment type="caution">
    <text evidence="9">The sequence shown here is derived from an EMBL/GenBank/DDBJ whole genome shotgun (WGS) entry which is preliminary data.</text>
</comment>
<gene>
    <name evidence="9" type="ORF">K8V32_01645</name>
</gene>
<keyword evidence="1" id="KW-0319">Glycerol metabolism</keyword>
<dbReference type="PANTHER" id="PTHR30136:SF24">
    <property type="entry name" value="HTH-TYPE TRANSCRIPTIONAL REPRESSOR ALLR"/>
    <property type="match status" value="1"/>
</dbReference>
<dbReference type="GO" id="GO:0006071">
    <property type="term" value="P:glycerol metabolic process"/>
    <property type="evidence" value="ECO:0007669"/>
    <property type="project" value="UniProtKB-KW"/>
</dbReference>
<dbReference type="PROSITE" id="PS51078">
    <property type="entry name" value="ICLR_ED"/>
    <property type="match status" value="1"/>
</dbReference>
<dbReference type="GO" id="GO:0045892">
    <property type="term" value="P:negative regulation of DNA-templated transcription"/>
    <property type="evidence" value="ECO:0007669"/>
    <property type="project" value="TreeGrafter"/>
</dbReference>
<evidence type="ECO:0000259" key="7">
    <source>
        <dbReference type="PROSITE" id="PS51077"/>
    </source>
</evidence>
<keyword evidence="2" id="KW-0805">Transcription regulation</keyword>
<evidence type="ECO:0000313" key="9">
    <source>
        <dbReference type="EMBL" id="HJF13492.1"/>
    </source>
</evidence>
<dbReference type="InterPro" id="IPR005471">
    <property type="entry name" value="Tscrpt_reg_IclR_N"/>
</dbReference>
<proteinExistence type="predicted"/>
<feature type="domain" description="IclR-ED" evidence="8">
    <location>
        <begin position="85"/>
        <end position="264"/>
    </location>
</feature>
<dbReference type="InterPro" id="IPR050707">
    <property type="entry name" value="HTH_MetabolicPath_Reg"/>
</dbReference>
<evidence type="ECO:0000259" key="8">
    <source>
        <dbReference type="PROSITE" id="PS51078"/>
    </source>
</evidence>
<evidence type="ECO:0000313" key="10">
    <source>
        <dbReference type="Proteomes" id="UP000703315"/>
    </source>
</evidence>
<keyword evidence="4" id="KW-0804">Transcription</keyword>
<dbReference type="PROSITE" id="PS51077">
    <property type="entry name" value="HTH_ICLR"/>
    <property type="match status" value="1"/>
</dbReference>